<gene>
    <name evidence="1" type="ORF">C6P45_004311</name>
</gene>
<name>A0A9P6WAR2_MAUEX</name>
<dbReference type="AlphaFoldDB" id="A0A9P6WAR2"/>
<evidence type="ECO:0000313" key="1">
    <source>
        <dbReference type="EMBL" id="KAG0668828.1"/>
    </source>
</evidence>
<organism evidence="1 2">
    <name type="scientific">Maudiozyma exigua</name>
    <name type="common">Yeast</name>
    <name type="synonym">Kazachstania exigua</name>
    <dbReference type="NCBI Taxonomy" id="34358"/>
    <lineage>
        <taxon>Eukaryota</taxon>
        <taxon>Fungi</taxon>
        <taxon>Dikarya</taxon>
        <taxon>Ascomycota</taxon>
        <taxon>Saccharomycotina</taxon>
        <taxon>Saccharomycetes</taxon>
        <taxon>Saccharomycetales</taxon>
        <taxon>Saccharomycetaceae</taxon>
        <taxon>Maudiozyma</taxon>
    </lineage>
</organism>
<protein>
    <submittedName>
        <fullName evidence="1">Uncharacterized protein</fullName>
    </submittedName>
</protein>
<keyword evidence="2" id="KW-1185">Reference proteome</keyword>
<dbReference type="EMBL" id="PUHR01000056">
    <property type="protein sequence ID" value="KAG0668828.1"/>
    <property type="molecule type" value="Genomic_DNA"/>
</dbReference>
<sequence>MSLIKDTTISNNHNNNNHNIIDDSDMFSISFANNHPMDMINNPPALLSSNNSFHDDFVMDLDTTETKYQNIPNIITINSTKQKLNSEFDKNPNNGIVDNKNEHTSGTTLLSSKGSYENIIDSYANVAQQNYRLWLSSF</sequence>
<accession>A0A9P6WAR2</accession>
<reference evidence="1 2" key="1">
    <citation type="submission" date="2020-11" db="EMBL/GenBank/DDBJ databases">
        <title>Kefir isolates.</title>
        <authorList>
            <person name="Marcisauskas S."/>
            <person name="Kim Y."/>
            <person name="Blasche S."/>
        </authorList>
    </citation>
    <scope>NUCLEOTIDE SEQUENCE [LARGE SCALE GENOMIC DNA]</scope>
    <source>
        <strain evidence="1 2">OG2</strain>
    </source>
</reference>
<dbReference type="Proteomes" id="UP000750334">
    <property type="component" value="Unassembled WGS sequence"/>
</dbReference>
<proteinExistence type="predicted"/>
<comment type="caution">
    <text evidence="1">The sequence shown here is derived from an EMBL/GenBank/DDBJ whole genome shotgun (WGS) entry which is preliminary data.</text>
</comment>
<dbReference type="OrthoDB" id="4070639at2759"/>
<evidence type="ECO:0000313" key="2">
    <source>
        <dbReference type="Proteomes" id="UP000750334"/>
    </source>
</evidence>